<keyword evidence="2" id="KW-1185">Reference proteome</keyword>
<reference evidence="1 2" key="1">
    <citation type="submission" date="2019-02" db="EMBL/GenBank/DDBJ databases">
        <title>Genomic, morphological and functional characterisation of novel bacteriophage Fnu1 capable of disrupt Fusobacterium nucleatum biofilm.</title>
        <authorList>
            <person name="Kabwe M."/>
            <person name="Brown T.L."/>
            <person name="Dashper S."/>
            <person name="Speirs L."/>
            <person name="Ku H."/>
            <person name="Petrovski S."/>
            <person name="Chan H.T."/>
            <person name="Lock P."/>
            <person name="Tucci J."/>
        </authorList>
    </citation>
    <scope>NUCLEOTIDE SEQUENCE [LARGE SCALE GENOMIC DNA]</scope>
</reference>
<sequence length="143" mass="16994">MENKNLKLLQDKSIEFFNKFGVEALHIYYTRILETFLKDAGANWNPPIKWDNLPEKYKSDSLTEEYLFIKYIVEQRKDNYDIYRDSYDDIDVFLADPVLKMLLDYKAKYFIDEIFAELGLEIVGKRKEGGVLVSEIDKNKFIN</sequence>
<dbReference type="EMBL" id="MK554696">
    <property type="protein sequence ID" value="QBJ04149.1"/>
    <property type="molecule type" value="Genomic_DNA"/>
</dbReference>
<evidence type="ECO:0000313" key="2">
    <source>
        <dbReference type="Proteomes" id="UP000292160"/>
    </source>
</evidence>
<accession>A0A481W5K8</accession>
<dbReference type="KEGG" id="vg:65071976"/>
<organism evidence="1 2">
    <name type="scientific">Fusobacterium phage Fnu1</name>
    <dbReference type="NCBI Taxonomy" id="2530024"/>
    <lineage>
        <taxon>Viruses</taxon>
        <taxon>Duplodnaviria</taxon>
        <taxon>Heunggongvirae</taxon>
        <taxon>Uroviricota</taxon>
        <taxon>Caudoviricetes</taxon>
        <taxon>Latrobevirus</taxon>
        <taxon>Latrobevirus FNU1</taxon>
    </lineage>
</organism>
<protein>
    <submittedName>
        <fullName evidence="1">Uncharacterized protein</fullName>
    </submittedName>
</protein>
<dbReference type="GeneID" id="65071976"/>
<dbReference type="RefSeq" id="YP_010082968.1">
    <property type="nucleotide sequence ID" value="NC_055035.1"/>
</dbReference>
<proteinExistence type="predicted"/>
<evidence type="ECO:0000313" key="1">
    <source>
        <dbReference type="EMBL" id="QBJ04149.1"/>
    </source>
</evidence>
<dbReference type="Proteomes" id="UP000292160">
    <property type="component" value="Segment"/>
</dbReference>
<name>A0A481W5K8_9CAUD</name>